<dbReference type="Proteomes" id="UP000191901">
    <property type="component" value="Chromosome"/>
</dbReference>
<keyword evidence="3" id="KW-1185">Reference proteome</keyword>
<reference evidence="2 3" key="1">
    <citation type="journal article" date="2016" name="Biochim. Biophys. Acta">
        <title>Characterization of red-shifted phycobilisomes isolated from the chlorophyll f-containing cyanobacterium Halomicronema hongdechloris.</title>
        <authorList>
            <person name="Li Y."/>
            <person name="Lin Y."/>
            <person name="Garvey C.J."/>
            <person name="Birch D."/>
            <person name="Corkery R.W."/>
            <person name="Loughlin P.C."/>
            <person name="Scheer H."/>
            <person name="Willows R.D."/>
            <person name="Chen M."/>
        </authorList>
    </citation>
    <scope>NUCLEOTIDE SEQUENCE [LARGE SCALE GENOMIC DNA]</scope>
    <source>
        <strain evidence="2 3">C2206</strain>
    </source>
</reference>
<sequence>MRPSNWNLTELPGLSPEHCHQLAQVGIHTTLDLFSYGQAKSTRQQLATTLRLTPRYVNKWIALADLARLPSVGCQYNGLLLHAGIASVAQLARTSLSRLHPLVKRLQVATLRRSDLCPGPAEMAVWIREARLLLASQDTKTSP</sequence>
<accession>A0A1Z3HKP9</accession>
<dbReference type="AlphaFoldDB" id="A0A1Z3HKP9"/>
<dbReference type="STRING" id="1641165.XM38_19785"/>
<protein>
    <recommendedName>
        <fullName evidence="1">DUF4332 domain-containing protein</fullName>
    </recommendedName>
</protein>
<evidence type="ECO:0000313" key="3">
    <source>
        <dbReference type="Proteomes" id="UP000191901"/>
    </source>
</evidence>
<evidence type="ECO:0000259" key="1">
    <source>
        <dbReference type="Pfam" id="PF14229"/>
    </source>
</evidence>
<proteinExistence type="predicted"/>
<dbReference type="Pfam" id="PF14229">
    <property type="entry name" value="DUF4332"/>
    <property type="match status" value="1"/>
</dbReference>
<organism evidence="2 3">
    <name type="scientific">Halomicronema hongdechloris C2206</name>
    <dbReference type="NCBI Taxonomy" id="1641165"/>
    <lineage>
        <taxon>Bacteria</taxon>
        <taxon>Bacillati</taxon>
        <taxon>Cyanobacteriota</taxon>
        <taxon>Cyanophyceae</taxon>
        <taxon>Nodosilineales</taxon>
        <taxon>Nodosilineaceae</taxon>
        <taxon>Halomicronema</taxon>
    </lineage>
</organism>
<dbReference type="KEGG" id="hhg:XM38_018120"/>
<evidence type="ECO:0000313" key="2">
    <source>
        <dbReference type="EMBL" id="ASC70865.1"/>
    </source>
</evidence>
<gene>
    <name evidence="2" type="ORF">XM38_018120</name>
</gene>
<name>A0A1Z3HKP9_9CYAN</name>
<dbReference type="InterPro" id="IPR025567">
    <property type="entry name" value="DUF4332"/>
</dbReference>
<dbReference type="EMBL" id="CP021983">
    <property type="protein sequence ID" value="ASC70865.1"/>
    <property type="molecule type" value="Genomic_DNA"/>
</dbReference>
<dbReference type="RefSeq" id="WP_080812006.1">
    <property type="nucleotide sequence ID" value="NZ_CP021983.2"/>
</dbReference>
<dbReference type="OrthoDB" id="530698at2"/>
<feature type="domain" description="DUF4332" evidence="1">
    <location>
        <begin position="12"/>
        <end position="131"/>
    </location>
</feature>